<proteinExistence type="predicted"/>
<accession>A0A5B2TR52</accession>
<comment type="caution">
    <text evidence="1">The sequence shown here is derived from an EMBL/GenBank/DDBJ whole genome shotgun (WGS) entry which is preliminary data.</text>
</comment>
<sequence length="130" mass="14714">MKKIYVLFLAPLLMSTQCESDDEPVLRTEFYIQNDSSTELIWISETAGEVVIKEGTKQFIGSVVDWVVFVKPSSGIAFDKVILYRKAENGDLIKTYEQQPIVDDVWRFNALSELEGAYALILTDASLVQE</sequence>
<gene>
    <name evidence="1" type="ORF">F0361_12040</name>
</gene>
<name>A0A5B2TR52_9FLAO</name>
<dbReference type="AlphaFoldDB" id="A0A5B2TR52"/>
<dbReference type="Proteomes" id="UP000323188">
    <property type="component" value="Unassembled WGS sequence"/>
</dbReference>
<protein>
    <submittedName>
        <fullName evidence="1">Uncharacterized protein</fullName>
    </submittedName>
</protein>
<reference evidence="1 2" key="1">
    <citation type="submission" date="2019-09" db="EMBL/GenBank/DDBJ databases">
        <authorList>
            <person name="Khan S.A."/>
            <person name="Jeon C.O."/>
            <person name="Chun B.H."/>
            <person name="Jeong S.E."/>
        </authorList>
    </citation>
    <scope>NUCLEOTIDE SEQUENCE [LARGE SCALE GENOMIC DNA]</scope>
    <source>
        <strain evidence="1 2">KCTC 42508</strain>
    </source>
</reference>
<evidence type="ECO:0000313" key="2">
    <source>
        <dbReference type="Proteomes" id="UP000323188"/>
    </source>
</evidence>
<evidence type="ECO:0000313" key="1">
    <source>
        <dbReference type="EMBL" id="KAA2216719.1"/>
    </source>
</evidence>
<organism evidence="1 2">
    <name type="scientific">Maribacter flavus</name>
    <dbReference type="NCBI Taxonomy" id="1658664"/>
    <lineage>
        <taxon>Bacteria</taxon>
        <taxon>Pseudomonadati</taxon>
        <taxon>Bacteroidota</taxon>
        <taxon>Flavobacteriia</taxon>
        <taxon>Flavobacteriales</taxon>
        <taxon>Flavobacteriaceae</taxon>
        <taxon>Maribacter</taxon>
    </lineage>
</organism>
<dbReference type="EMBL" id="VUOE01000002">
    <property type="protein sequence ID" value="KAA2216719.1"/>
    <property type="molecule type" value="Genomic_DNA"/>
</dbReference>
<dbReference type="RefSeq" id="WP_154918841.1">
    <property type="nucleotide sequence ID" value="NZ_VUOE01000002.1"/>
</dbReference>